<dbReference type="InterPro" id="IPR013783">
    <property type="entry name" value="Ig-like_fold"/>
</dbReference>
<evidence type="ECO:0000256" key="15">
    <source>
        <dbReference type="PIRSR" id="PIRSR006337-1"/>
    </source>
</evidence>
<evidence type="ECO:0000256" key="6">
    <source>
        <dbReference type="ARBA" id="ARBA00022490"/>
    </source>
</evidence>
<dbReference type="GO" id="GO:0005992">
    <property type="term" value="P:trehalose biosynthetic process"/>
    <property type="evidence" value="ECO:0007669"/>
    <property type="project" value="UniProtKB-UniRule"/>
</dbReference>
<feature type="active site" description="Nucleophile" evidence="15">
    <location>
        <position position="288"/>
    </location>
</feature>
<evidence type="ECO:0000256" key="5">
    <source>
        <dbReference type="ARBA" id="ARBA00015938"/>
    </source>
</evidence>
<evidence type="ECO:0000256" key="11">
    <source>
        <dbReference type="ARBA" id="ARBA00033284"/>
    </source>
</evidence>
<evidence type="ECO:0000256" key="7">
    <source>
        <dbReference type="ARBA" id="ARBA00022801"/>
    </source>
</evidence>
<evidence type="ECO:0000313" key="20">
    <source>
        <dbReference type="Proteomes" id="UP000320176"/>
    </source>
</evidence>
<dbReference type="Pfam" id="PF00128">
    <property type="entry name" value="Alpha-amylase"/>
    <property type="match status" value="1"/>
</dbReference>
<dbReference type="Gene3D" id="1.10.10.760">
    <property type="entry name" value="E-set domains of sugar-utilizing enzymes"/>
    <property type="match status" value="1"/>
</dbReference>
<gene>
    <name evidence="19" type="primary">treZ</name>
    <name evidence="19" type="ORF">Pla52n_45450</name>
</gene>
<dbReference type="InterPro" id="IPR014756">
    <property type="entry name" value="Ig_E-set"/>
</dbReference>
<dbReference type="CDD" id="cd11325">
    <property type="entry name" value="AmyAc_GTHase"/>
    <property type="match status" value="1"/>
</dbReference>
<evidence type="ECO:0000256" key="8">
    <source>
        <dbReference type="ARBA" id="ARBA00023277"/>
    </source>
</evidence>
<keyword evidence="7 14" id="KW-0378">Hydrolase</keyword>
<dbReference type="GO" id="GO:0033942">
    <property type="term" value="F:4-alpha-D-(1-&gt;4)-alpha-D-glucanotrehalose trehalohydrolase activity"/>
    <property type="evidence" value="ECO:0007669"/>
    <property type="project" value="UniProtKB-EC"/>
</dbReference>
<dbReference type="NCBIfam" id="TIGR02402">
    <property type="entry name" value="trehalose_TreZ"/>
    <property type="match status" value="1"/>
</dbReference>
<evidence type="ECO:0000256" key="1">
    <source>
        <dbReference type="ARBA" id="ARBA00004496"/>
    </source>
</evidence>
<dbReference type="UniPathway" id="UPA00299"/>
<dbReference type="SUPFAM" id="SSF51445">
    <property type="entry name" value="(Trans)glycosidases"/>
    <property type="match status" value="1"/>
</dbReference>
<dbReference type="SUPFAM" id="SSF81296">
    <property type="entry name" value="E set domains"/>
    <property type="match status" value="1"/>
</dbReference>
<comment type="similarity">
    <text evidence="3 14">Belongs to the glycosyl hydrolase 13 family.</text>
</comment>
<evidence type="ECO:0000256" key="3">
    <source>
        <dbReference type="ARBA" id="ARBA00008061"/>
    </source>
</evidence>
<dbReference type="InterPro" id="IPR017853">
    <property type="entry name" value="GH"/>
</dbReference>
<comment type="subcellular location">
    <subcellularLocation>
        <location evidence="1 15">Cytoplasm</location>
    </subcellularLocation>
</comment>
<accession>A0A5C6AM84</accession>
<dbReference type="CDD" id="cd02853">
    <property type="entry name" value="E_set_MTHase_like_N"/>
    <property type="match status" value="1"/>
</dbReference>
<comment type="catalytic activity">
    <reaction evidence="12 14">
        <text>hydrolysis of (1-&gt;4)-alpha-D-glucosidic linkage in 4-alpha-D-[(1-&gt;4)-alpha-D-glucanosyl]n trehalose to yield trehalose and (1-&gt;4)-alpha-D-glucan.</text>
        <dbReference type="EC" id="3.2.1.141"/>
    </reaction>
</comment>
<dbReference type="SMART" id="SM00642">
    <property type="entry name" value="Aamy"/>
    <property type="match status" value="1"/>
</dbReference>
<keyword evidence="20" id="KW-1185">Reference proteome</keyword>
<comment type="pathway">
    <text evidence="2 14">Glycan biosynthesis; trehalose biosynthesis.</text>
</comment>
<evidence type="ECO:0000256" key="14">
    <source>
        <dbReference type="PIRNR" id="PIRNR006337"/>
    </source>
</evidence>
<evidence type="ECO:0000256" key="17">
    <source>
        <dbReference type="PIRSR" id="PIRSR006337-3"/>
    </source>
</evidence>
<name>A0A5C6AM84_9BACT</name>
<organism evidence="19 20">
    <name type="scientific">Stieleria varia</name>
    <dbReference type="NCBI Taxonomy" id="2528005"/>
    <lineage>
        <taxon>Bacteria</taxon>
        <taxon>Pseudomonadati</taxon>
        <taxon>Planctomycetota</taxon>
        <taxon>Planctomycetia</taxon>
        <taxon>Pirellulales</taxon>
        <taxon>Pirellulaceae</taxon>
        <taxon>Stieleria</taxon>
    </lineage>
</organism>
<evidence type="ECO:0000259" key="18">
    <source>
        <dbReference type="SMART" id="SM00642"/>
    </source>
</evidence>
<reference evidence="19 20" key="1">
    <citation type="submission" date="2019-02" db="EMBL/GenBank/DDBJ databases">
        <title>Deep-cultivation of Planctomycetes and their phenomic and genomic characterization uncovers novel biology.</title>
        <authorList>
            <person name="Wiegand S."/>
            <person name="Jogler M."/>
            <person name="Boedeker C."/>
            <person name="Pinto D."/>
            <person name="Vollmers J."/>
            <person name="Rivas-Marin E."/>
            <person name="Kohn T."/>
            <person name="Peeters S.H."/>
            <person name="Heuer A."/>
            <person name="Rast P."/>
            <person name="Oberbeckmann S."/>
            <person name="Bunk B."/>
            <person name="Jeske O."/>
            <person name="Meyerdierks A."/>
            <person name="Storesund J.E."/>
            <person name="Kallscheuer N."/>
            <person name="Luecker S."/>
            <person name="Lage O.M."/>
            <person name="Pohl T."/>
            <person name="Merkel B.J."/>
            <person name="Hornburger P."/>
            <person name="Mueller R.-W."/>
            <person name="Bruemmer F."/>
            <person name="Labrenz M."/>
            <person name="Spormann A.M."/>
            <person name="Op Den Camp H."/>
            <person name="Overmann J."/>
            <person name="Amann R."/>
            <person name="Jetten M.S.M."/>
            <person name="Mascher T."/>
            <person name="Medema M.H."/>
            <person name="Devos D.P."/>
            <person name="Kaster A.-K."/>
            <person name="Ovreas L."/>
            <person name="Rohde M."/>
            <person name="Galperin M.Y."/>
            <person name="Jogler C."/>
        </authorList>
    </citation>
    <scope>NUCLEOTIDE SEQUENCE [LARGE SCALE GENOMIC DNA]</scope>
    <source>
        <strain evidence="19 20">Pla52n</strain>
    </source>
</reference>
<evidence type="ECO:0000256" key="2">
    <source>
        <dbReference type="ARBA" id="ARBA00005199"/>
    </source>
</evidence>
<dbReference type="OrthoDB" id="226102at2"/>
<dbReference type="GO" id="GO:0005737">
    <property type="term" value="C:cytoplasm"/>
    <property type="evidence" value="ECO:0007669"/>
    <property type="project" value="UniProtKB-SubCell"/>
</dbReference>
<dbReference type="Gene3D" id="3.20.20.80">
    <property type="entry name" value="Glycosidases"/>
    <property type="match status" value="1"/>
</dbReference>
<keyword evidence="6" id="KW-0963">Cytoplasm</keyword>
<evidence type="ECO:0000256" key="4">
    <source>
        <dbReference type="ARBA" id="ARBA00012268"/>
    </source>
</evidence>
<dbReference type="InterPro" id="IPR044901">
    <property type="entry name" value="Trehalose_TreZ_E-set_sf"/>
</dbReference>
<dbReference type="PANTHER" id="PTHR43651:SF11">
    <property type="entry name" value="MALTO-OLIGOSYLTREHALOSE TREHALOHYDROLASE"/>
    <property type="match status" value="1"/>
</dbReference>
<evidence type="ECO:0000256" key="9">
    <source>
        <dbReference type="ARBA" id="ARBA00023295"/>
    </source>
</evidence>
<proteinExistence type="inferred from homology"/>
<feature type="binding site" evidence="16">
    <location>
        <begin position="350"/>
        <end position="354"/>
    </location>
    <ligand>
        <name>substrate</name>
    </ligand>
</feature>
<dbReference type="AlphaFoldDB" id="A0A5C6AM84"/>
<dbReference type="PIRSF" id="PIRSF006337">
    <property type="entry name" value="Trehalose_TreZ"/>
    <property type="match status" value="1"/>
</dbReference>
<dbReference type="InterPro" id="IPR012768">
    <property type="entry name" value="Trehalose_TreZ"/>
</dbReference>
<feature type="site" description="Transition state stabilizer" evidence="17">
    <location>
        <position position="417"/>
    </location>
</feature>
<feature type="binding site" evidence="16">
    <location>
        <begin position="286"/>
        <end position="291"/>
    </location>
    <ligand>
        <name>substrate</name>
    </ligand>
</feature>
<feature type="binding site" evidence="16">
    <location>
        <begin position="416"/>
        <end position="421"/>
    </location>
    <ligand>
        <name>substrate</name>
    </ligand>
</feature>
<dbReference type="EC" id="3.2.1.141" evidence="4 13"/>
<evidence type="ECO:0000256" key="12">
    <source>
        <dbReference type="ARBA" id="ARBA00034013"/>
    </source>
</evidence>
<protein>
    <recommendedName>
        <fullName evidence="5 13">Malto-oligosyltrehalose trehalohydrolase</fullName>
        <shortName evidence="14">MTHase</shortName>
        <ecNumber evidence="4 13">3.2.1.141</ecNumber>
    </recommendedName>
    <alternativeName>
        <fullName evidence="11 14">4-alpha-D-((1-&gt;4)-alpha-D-glucano)trehalose trehalohydrolase</fullName>
    </alternativeName>
    <alternativeName>
        <fullName evidence="10 14">Maltooligosyl trehalose trehalohydrolase</fullName>
    </alternativeName>
</protein>
<feature type="domain" description="Glycosyl hydrolase family 13 catalytic" evidence="18">
    <location>
        <begin position="142"/>
        <end position="484"/>
    </location>
</feature>
<dbReference type="EMBL" id="SJPN01000005">
    <property type="protein sequence ID" value="TWU01173.1"/>
    <property type="molecule type" value="Genomic_DNA"/>
</dbReference>
<keyword evidence="9 14" id="KW-0326">Glycosidase</keyword>
<evidence type="ECO:0000256" key="13">
    <source>
        <dbReference type="NCBIfam" id="TIGR02402"/>
    </source>
</evidence>
<evidence type="ECO:0000256" key="10">
    <source>
        <dbReference type="ARBA" id="ARBA00032057"/>
    </source>
</evidence>
<comment type="caution">
    <text evidence="19">The sequence shown here is derived from an EMBL/GenBank/DDBJ whole genome shotgun (WGS) entry which is preliminary data.</text>
</comment>
<sequence>MKNQLCEPGFDPADVDTTHLHQSLGAVPVDDDQVFFSVFAPTKQRIDVQCLIGEESSDRPWHRLKRRASGFHTGVISGLGDRLPGSPIRYFYSVDSGPPRPDPASRFQPEGVHGPSEVVDTAFSWTDDEWQGVSREDLVIYELHIGAFTESGTFVSAIDRLDELVELGITAIELMPVAASAGRWNWGYDGVAFFAPSAAYGTPDDFRRLVDAAHQRGLAVLLDVVYNHLGPEGNYLGDFGPYLSDKHQTPWGAAPNFDAEHSETIRRFFVANAIAWLAEYHLDGLRVDAIHCMADDSDTHIVSQLSDAVAMWSTQSGRSAMLIAESNVYDPEMLTPRQSGGLGFDAQWCDDFLHSVFAVLRPGEQLSNRVYRPHHDLSQALRVGYVYEGTLRRERWRPNVERRVETAGLIYSIQNHDFIGNHPLGQRLHQLTSDAAHRAAAALLILSPAIPMLFMGEEFACDHPFCFFVDFSDENMRQAVVDGRRKEYPQHDWSAGILPIDPNAFQSAKIGSASAGNPVTRDWYRTLIGIRKAWRASGLLHDDHLTVSVDESRGLYAMHYERDGERGSVVTRLNSQTDAGPVSMDGEIPGDAIVLGHSVQPDGNSGPQDGLRDLHSNHAAIFHHKI</sequence>
<feature type="active site" description="Proton donor" evidence="15">
    <location>
        <position position="325"/>
    </location>
</feature>
<evidence type="ECO:0000313" key="19">
    <source>
        <dbReference type="EMBL" id="TWU01173.1"/>
    </source>
</evidence>
<dbReference type="RefSeq" id="WP_146521644.1">
    <property type="nucleotide sequence ID" value="NZ_CP151726.1"/>
</dbReference>
<dbReference type="Proteomes" id="UP000320176">
    <property type="component" value="Unassembled WGS sequence"/>
</dbReference>
<keyword evidence="8" id="KW-0119">Carbohydrate metabolism</keyword>
<evidence type="ECO:0000256" key="16">
    <source>
        <dbReference type="PIRSR" id="PIRSR006337-2"/>
    </source>
</evidence>
<dbReference type="InterPro" id="IPR006047">
    <property type="entry name" value="GH13_cat_dom"/>
</dbReference>
<dbReference type="Gene3D" id="2.60.40.10">
    <property type="entry name" value="Immunoglobulins"/>
    <property type="match status" value="1"/>
</dbReference>
<dbReference type="PANTHER" id="PTHR43651">
    <property type="entry name" value="1,4-ALPHA-GLUCAN-BRANCHING ENZYME"/>
    <property type="match status" value="1"/>
</dbReference>